<proteinExistence type="predicted"/>
<dbReference type="PROSITE" id="PS51257">
    <property type="entry name" value="PROKAR_LIPOPROTEIN"/>
    <property type="match status" value="1"/>
</dbReference>
<reference evidence="1" key="1">
    <citation type="submission" date="2004-09" db="EMBL/GenBank/DDBJ databases">
        <title>SAR116.</title>
        <authorList>
            <person name="Sabehi G."/>
            <person name="Beja O."/>
        </authorList>
    </citation>
    <scope>NUCLEOTIDE SEQUENCE</scope>
</reference>
<organism evidence="1">
    <name type="scientific">uncultured alpha proteobacterium EBAC2C11</name>
    <dbReference type="NCBI Taxonomy" id="295349"/>
    <lineage>
        <taxon>Bacteria</taxon>
        <taxon>Pseudomonadati</taxon>
        <taxon>Pseudomonadota</taxon>
        <taxon>Alphaproteobacteria</taxon>
        <taxon>Candidatus Puniceispirillales</taxon>
        <taxon>environmental samples</taxon>
    </lineage>
</organism>
<name>Q5UF31_9PROT</name>
<accession>Q5UF31</accession>
<evidence type="ECO:0008006" key="2">
    <source>
        <dbReference type="Google" id="ProtNLM"/>
    </source>
</evidence>
<evidence type="ECO:0000313" key="1">
    <source>
        <dbReference type="EMBL" id="AAV31676.1"/>
    </source>
</evidence>
<gene>
    <name evidence="1" type="ORF">Red2C11_6</name>
</gene>
<dbReference type="EMBL" id="AY744399">
    <property type="protein sequence ID" value="AAV31676.1"/>
    <property type="molecule type" value="Genomic_DNA"/>
</dbReference>
<sequence>MVQGLVKLGFMIFISGLLVSCNTVQSKPPPVVFKSAAHQPLAINARRLEIIDNWQMPIVGHYVGHQINPLPSNIVADWAAHVLRPAGGSGEVVFDIERVAVTLKDMPQKLDLKGLLSDQQSRNATAEIKAQIMWLQPVGGTQARVDLSASHSITIRESANPNEVREALHKALKGALLRLDSQARKELAKIEKIIIP</sequence>
<dbReference type="AlphaFoldDB" id="Q5UF31"/>
<protein>
    <recommendedName>
        <fullName evidence="2">ABC-type transport auxiliary lipoprotein component domain-containing protein</fullName>
    </recommendedName>
</protein>